<feature type="region of interest" description="Disordered" evidence="2">
    <location>
        <begin position="1"/>
        <end position="41"/>
    </location>
</feature>
<name>A0A1M3T8X7_ASPLC</name>
<reference evidence="5" key="1">
    <citation type="journal article" date="2017" name="Genome Biol.">
        <title>Comparative genomics reveals high biological diversity and specific adaptations in the industrially and medically important fungal genus Aspergillus.</title>
        <authorList>
            <person name="de Vries R.P."/>
            <person name="Riley R."/>
            <person name="Wiebenga A."/>
            <person name="Aguilar-Osorio G."/>
            <person name="Amillis S."/>
            <person name="Uchima C.A."/>
            <person name="Anderluh G."/>
            <person name="Asadollahi M."/>
            <person name="Askin M."/>
            <person name="Barry K."/>
            <person name="Battaglia E."/>
            <person name="Bayram O."/>
            <person name="Benocci T."/>
            <person name="Braus-Stromeyer S.A."/>
            <person name="Caldana C."/>
            <person name="Canovas D."/>
            <person name="Cerqueira G.C."/>
            <person name="Chen F."/>
            <person name="Chen W."/>
            <person name="Choi C."/>
            <person name="Clum A."/>
            <person name="Dos Santos R.A."/>
            <person name="Damasio A.R."/>
            <person name="Diallinas G."/>
            <person name="Emri T."/>
            <person name="Fekete E."/>
            <person name="Flipphi M."/>
            <person name="Freyberg S."/>
            <person name="Gallo A."/>
            <person name="Gournas C."/>
            <person name="Habgood R."/>
            <person name="Hainaut M."/>
            <person name="Harispe M.L."/>
            <person name="Henrissat B."/>
            <person name="Hilden K.S."/>
            <person name="Hope R."/>
            <person name="Hossain A."/>
            <person name="Karabika E."/>
            <person name="Karaffa L."/>
            <person name="Karanyi Z."/>
            <person name="Krasevec N."/>
            <person name="Kuo A."/>
            <person name="Kusch H."/>
            <person name="LaButti K."/>
            <person name="Lagendijk E.L."/>
            <person name="Lapidus A."/>
            <person name="Levasseur A."/>
            <person name="Lindquist E."/>
            <person name="Lipzen A."/>
            <person name="Logrieco A.F."/>
            <person name="MacCabe A."/>
            <person name="Maekelae M.R."/>
            <person name="Malavazi I."/>
            <person name="Melin P."/>
            <person name="Meyer V."/>
            <person name="Mielnichuk N."/>
            <person name="Miskei M."/>
            <person name="Molnar A.P."/>
            <person name="Mule G."/>
            <person name="Ngan C.Y."/>
            <person name="Orejas M."/>
            <person name="Orosz E."/>
            <person name="Ouedraogo J.P."/>
            <person name="Overkamp K.M."/>
            <person name="Park H.-S."/>
            <person name="Perrone G."/>
            <person name="Piumi F."/>
            <person name="Punt P.J."/>
            <person name="Ram A.F."/>
            <person name="Ramon A."/>
            <person name="Rauscher S."/>
            <person name="Record E."/>
            <person name="Riano-Pachon D.M."/>
            <person name="Robert V."/>
            <person name="Roehrig J."/>
            <person name="Ruller R."/>
            <person name="Salamov A."/>
            <person name="Salih N.S."/>
            <person name="Samson R.A."/>
            <person name="Sandor E."/>
            <person name="Sanguinetti M."/>
            <person name="Schuetze T."/>
            <person name="Sepcic K."/>
            <person name="Shelest E."/>
            <person name="Sherlock G."/>
            <person name="Sophianopoulou V."/>
            <person name="Squina F.M."/>
            <person name="Sun H."/>
            <person name="Susca A."/>
            <person name="Todd R.B."/>
            <person name="Tsang A."/>
            <person name="Unkles S.E."/>
            <person name="van de Wiele N."/>
            <person name="van Rossen-Uffink D."/>
            <person name="Oliveira J.V."/>
            <person name="Vesth T.C."/>
            <person name="Visser J."/>
            <person name="Yu J.-H."/>
            <person name="Zhou M."/>
            <person name="Andersen M.R."/>
            <person name="Archer D.B."/>
            <person name="Baker S.E."/>
            <person name="Benoit I."/>
            <person name="Brakhage A.A."/>
            <person name="Braus G.H."/>
            <person name="Fischer R."/>
            <person name="Frisvad J.C."/>
            <person name="Goldman G.H."/>
            <person name="Houbraken J."/>
            <person name="Oakley B."/>
            <person name="Pocsi I."/>
            <person name="Scazzocchio C."/>
            <person name="Seiboth B."/>
            <person name="vanKuyk P.A."/>
            <person name="Wortman J."/>
            <person name="Dyer P.S."/>
            <person name="Grigoriev I.V."/>
        </authorList>
    </citation>
    <scope>NUCLEOTIDE SEQUENCE [LARGE SCALE GENOMIC DNA]</scope>
    <source>
        <strain evidence="5">CBS 106.47</strain>
    </source>
</reference>
<evidence type="ECO:0000313" key="5">
    <source>
        <dbReference type="Proteomes" id="UP000184063"/>
    </source>
</evidence>
<dbReference type="GO" id="GO:0003676">
    <property type="term" value="F:nucleic acid binding"/>
    <property type="evidence" value="ECO:0007669"/>
    <property type="project" value="InterPro"/>
</dbReference>
<dbReference type="PROSITE" id="PS50158">
    <property type="entry name" value="ZF_CCHC"/>
    <property type="match status" value="1"/>
</dbReference>
<evidence type="ECO:0000256" key="1">
    <source>
        <dbReference type="PROSITE-ProRule" id="PRU00047"/>
    </source>
</evidence>
<feature type="region of interest" description="Disordered" evidence="2">
    <location>
        <begin position="82"/>
        <end position="157"/>
    </location>
</feature>
<keyword evidence="1" id="KW-0862">Zinc</keyword>
<evidence type="ECO:0000313" key="4">
    <source>
        <dbReference type="EMBL" id="OJZ83207.1"/>
    </source>
</evidence>
<dbReference type="InterPro" id="IPR036875">
    <property type="entry name" value="Znf_CCHC_sf"/>
</dbReference>
<dbReference type="SUPFAM" id="SSF57756">
    <property type="entry name" value="Retrovirus zinc finger-like domains"/>
    <property type="match status" value="1"/>
</dbReference>
<gene>
    <name evidence="4" type="ORF">ASPFODRAFT_210038</name>
</gene>
<dbReference type="Proteomes" id="UP000184063">
    <property type="component" value="Unassembled WGS sequence"/>
</dbReference>
<feature type="compositionally biased region" description="Polar residues" evidence="2">
    <location>
        <begin position="1"/>
        <end position="11"/>
    </location>
</feature>
<evidence type="ECO:0000256" key="2">
    <source>
        <dbReference type="SAM" id="MobiDB-lite"/>
    </source>
</evidence>
<accession>A0A1M3T8X7</accession>
<feature type="compositionally biased region" description="Basic and acidic residues" evidence="2">
    <location>
        <begin position="94"/>
        <end position="104"/>
    </location>
</feature>
<keyword evidence="1" id="KW-0863">Zinc-finger</keyword>
<proteinExistence type="predicted"/>
<dbReference type="VEuPathDB" id="FungiDB:ASPFODRAFT_210038"/>
<sequence>MPSDSNTGASTSHEHDANGRRSGRSSDRDRGGRGGWRPRRCRFCGRRGHLIANCYLYRGIEILGARRVAIEWRQRLQRRHYRHRQQYQGQGQHYQDHRRQDHHNQQHQHQQHQHQQHQHQQHQHQQHQAQQHQAQQQAQEHSELQEQQEQQQEQKGQ</sequence>
<feature type="compositionally biased region" description="Basic residues" evidence="2">
    <location>
        <begin position="105"/>
        <end position="125"/>
    </location>
</feature>
<organism evidence="4 5">
    <name type="scientific">Aspergillus luchuensis (strain CBS 106.47)</name>
    <dbReference type="NCBI Taxonomy" id="1137211"/>
    <lineage>
        <taxon>Eukaryota</taxon>
        <taxon>Fungi</taxon>
        <taxon>Dikarya</taxon>
        <taxon>Ascomycota</taxon>
        <taxon>Pezizomycotina</taxon>
        <taxon>Eurotiomycetes</taxon>
        <taxon>Eurotiomycetidae</taxon>
        <taxon>Eurotiales</taxon>
        <taxon>Aspergillaceae</taxon>
        <taxon>Aspergillus</taxon>
        <taxon>Aspergillus subgen. Circumdati</taxon>
    </lineage>
</organism>
<dbReference type="EMBL" id="KV878246">
    <property type="protein sequence ID" value="OJZ83207.1"/>
    <property type="molecule type" value="Genomic_DNA"/>
</dbReference>
<keyword evidence="1" id="KW-0479">Metal-binding</keyword>
<feature type="compositionally biased region" description="Basic and acidic residues" evidence="2">
    <location>
        <begin position="12"/>
        <end position="32"/>
    </location>
</feature>
<protein>
    <recommendedName>
        <fullName evidence="3">CCHC-type domain-containing protein</fullName>
    </recommendedName>
</protein>
<dbReference type="AlphaFoldDB" id="A0A1M3T8X7"/>
<feature type="domain" description="CCHC-type" evidence="3">
    <location>
        <begin position="39"/>
        <end position="54"/>
    </location>
</feature>
<dbReference type="GO" id="GO:0008270">
    <property type="term" value="F:zinc ion binding"/>
    <property type="evidence" value="ECO:0007669"/>
    <property type="project" value="UniProtKB-KW"/>
</dbReference>
<dbReference type="InterPro" id="IPR001878">
    <property type="entry name" value="Znf_CCHC"/>
</dbReference>
<feature type="compositionally biased region" description="Low complexity" evidence="2">
    <location>
        <begin position="126"/>
        <end position="157"/>
    </location>
</feature>
<evidence type="ECO:0000259" key="3">
    <source>
        <dbReference type="PROSITE" id="PS50158"/>
    </source>
</evidence>